<evidence type="ECO:0000256" key="5">
    <source>
        <dbReference type="ARBA" id="ARBA00022801"/>
    </source>
</evidence>
<organism evidence="10 11">
    <name type="scientific">Coprobacter tertius</name>
    <dbReference type="NCBI Taxonomy" id="2944915"/>
    <lineage>
        <taxon>Bacteria</taxon>
        <taxon>Pseudomonadati</taxon>
        <taxon>Bacteroidota</taxon>
        <taxon>Bacteroidia</taxon>
        <taxon>Bacteroidales</taxon>
        <taxon>Barnesiellaceae</taxon>
        <taxon>Coprobacter</taxon>
    </lineage>
</organism>
<keyword evidence="7" id="KW-0235">DNA replication</keyword>
<dbReference type="InterPro" id="IPR004843">
    <property type="entry name" value="Calcineurin-like_PHP"/>
</dbReference>
<feature type="domain" description="Calcineurin-like phosphoesterase" evidence="8">
    <location>
        <begin position="1"/>
        <end position="234"/>
    </location>
</feature>
<proteinExistence type="inferred from homology"/>
<dbReference type="InterPro" id="IPR050535">
    <property type="entry name" value="DNA_Repair-Maintenance_Comp"/>
</dbReference>
<dbReference type="CDD" id="cd00840">
    <property type="entry name" value="MPP_Mre11_N"/>
    <property type="match status" value="1"/>
</dbReference>
<keyword evidence="5 7" id="KW-0378">Hydrolase</keyword>
<dbReference type="Proteomes" id="UP001205603">
    <property type="component" value="Unassembled WGS sequence"/>
</dbReference>
<accession>A0ABT1ME68</accession>
<dbReference type="InterPro" id="IPR029052">
    <property type="entry name" value="Metallo-depent_PP-like"/>
</dbReference>
<evidence type="ECO:0000256" key="4">
    <source>
        <dbReference type="ARBA" id="ARBA00022722"/>
    </source>
</evidence>
<evidence type="ECO:0000313" key="10">
    <source>
        <dbReference type="EMBL" id="MCP9610924.1"/>
    </source>
</evidence>
<keyword evidence="7" id="KW-0255">Endonuclease</keyword>
<comment type="function">
    <text evidence="7">SbcCD cleaves DNA hairpin structures. These structures can inhibit DNA replication and are intermediates in certain DNA recombination reactions. The complex acts as a 3'-&gt;5' double strand exonuclease that can open hairpins. It also has a 5' single-strand endonuclease activity.</text>
</comment>
<evidence type="ECO:0000313" key="11">
    <source>
        <dbReference type="Proteomes" id="UP001205603"/>
    </source>
</evidence>
<reference evidence="10 11" key="1">
    <citation type="submission" date="2022-07" db="EMBL/GenBank/DDBJ databases">
        <title>Fecal culturing of patients with breast cancer.</title>
        <authorList>
            <person name="Teng N.M.Y."/>
            <person name="Kiu R."/>
            <person name="Evans R."/>
            <person name="Baker D.J."/>
            <person name="Zenner C."/>
            <person name="Robinson S.D."/>
            <person name="Hall L.J."/>
        </authorList>
    </citation>
    <scope>NUCLEOTIDE SEQUENCE [LARGE SCALE GENOMIC DNA]</scope>
    <source>
        <strain evidence="10 11">LH1063</strain>
    </source>
</reference>
<dbReference type="PANTHER" id="PTHR30337:SF0">
    <property type="entry name" value="NUCLEASE SBCCD SUBUNIT D"/>
    <property type="match status" value="1"/>
</dbReference>
<evidence type="ECO:0000256" key="7">
    <source>
        <dbReference type="RuleBase" id="RU363069"/>
    </source>
</evidence>
<dbReference type="EMBL" id="JANDHW010000002">
    <property type="protein sequence ID" value="MCP9610924.1"/>
    <property type="molecule type" value="Genomic_DNA"/>
</dbReference>
<dbReference type="Pfam" id="PF00149">
    <property type="entry name" value="Metallophos"/>
    <property type="match status" value="1"/>
</dbReference>
<sequence length="415" mass="47022">MKIIHTADWHIGQTFYGYDRKYEHRIFFDWLRNCIHNTEADVLLVAGDVFDSPNPSADSQELYYRILTELHFENPQLQIVIIAGNHDSAGRIEAPHPILKNMNIQVRGSVKRTSDDIDYENLIIPLRNRSNTEKAWCLAVPYLRQGDYPSTDNFENENTYTSGIKNLYRTLSQKVSKIRKPGEAVIAMGHLQATGSEISENDPSERSIVGGLECVPPESFDSGINYTALGHLHKAQRVSNRNHVRYAGSPLPMSFAEKNYKQGVNLVIFEEEQPISIERIEFTPPVRLISLPGKPMVPEEVLKEIELLPDGDKTADSPYLQVNVSVIEPDPALKFKIESALENKAVRLTSIITSNPTNNGNGTYDYNPESLQDIHPLDLAERIYLKRNGETMPDELKSLIQDIIKEIYHKGVEEL</sequence>
<evidence type="ECO:0000256" key="3">
    <source>
        <dbReference type="ARBA" id="ARBA00013365"/>
    </source>
</evidence>
<comment type="caution">
    <text evidence="10">The sequence shown here is derived from an EMBL/GenBank/DDBJ whole genome shotgun (WGS) entry which is preliminary data.</text>
</comment>
<dbReference type="GO" id="GO:0004527">
    <property type="term" value="F:exonuclease activity"/>
    <property type="evidence" value="ECO:0007669"/>
    <property type="project" value="UniProtKB-KW"/>
</dbReference>
<comment type="similarity">
    <text evidence="1 7">Belongs to the SbcD family.</text>
</comment>
<keyword evidence="4 7" id="KW-0540">Nuclease</keyword>
<protein>
    <recommendedName>
        <fullName evidence="3 7">Nuclease SbcCD subunit D</fullName>
    </recommendedName>
</protein>
<dbReference type="InterPro" id="IPR004593">
    <property type="entry name" value="SbcD"/>
</dbReference>
<dbReference type="InterPro" id="IPR041796">
    <property type="entry name" value="Mre11_N"/>
</dbReference>
<name>A0ABT1ME68_9BACT</name>
<dbReference type="InterPro" id="IPR026843">
    <property type="entry name" value="SbcD_C"/>
</dbReference>
<evidence type="ECO:0000259" key="8">
    <source>
        <dbReference type="Pfam" id="PF00149"/>
    </source>
</evidence>
<keyword evidence="7" id="KW-0233">DNA recombination</keyword>
<dbReference type="Pfam" id="PF12320">
    <property type="entry name" value="SbcD_C"/>
    <property type="match status" value="1"/>
</dbReference>
<comment type="subunit">
    <text evidence="2 7">Heterodimer of SbcC and SbcD.</text>
</comment>
<dbReference type="RefSeq" id="WP_255025817.1">
    <property type="nucleotide sequence ID" value="NZ_JANDHW010000002.1"/>
</dbReference>
<keyword evidence="6 7" id="KW-0269">Exonuclease</keyword>
<evidence type="ECO:0000256" key="6">
    <source>
        <dbReference type="ARBA" id="ARBA00022839"/>
    </source>
</evidence>
<gene>
    <name evidence="7" type="primary">sbcD</name>
    <name evidence="10" type="ORF">NMU02_02305</name>
</gene>
<evidence type="ECO:0000256" key="1">
    <source>
        <dbReference type="ARBA" id="ARBA00010555"/>
    </source>
</evidence>
<feature type="domain" description="Nuclease SbcCD subunit D C-terminal" evidence="9">
    <location>
        <begin position="288"/>
        <end position="386"/>
    </location>
</feature>
<evidence type="ECO:0000256" key="2">
    <source>
        <dbReference type="ARBA" id="ARBA00011322"/>
    </source>
</evidence>
<keyword evidence="11" id="KW-1185">Reference proteome</keyword>
<evidence type="ECO:0000259" key="9">
    <source>
        <dbReference type="Pfam" id="PF12320"/>
    </source>
</evidence>
<dbReference type="SUPFAM" id="SSF56300">
    <property type="entry name" value="Metallo-dependent phosphatases"/>
    <property type="match status" value="1"/>
</dbReference>
<dbReference type="Gene3D" id="3.60.21.10">
    <property type="match status" value="1"/>
</dbReference>
<dbReference type="NCBIfam" id="TIGR00619">
    <property type="entry name" value="sbcd"/>
    <property type="match status" value="1"/>
</dbReference>
<dbReference type="PANTHER" id="PTHR30337">
    <property type="entry name" value="COMPONENT OF ATP-DEPENDENT DSDNA EXONUCLEASE"/>
    <property type="match status" value="1"/>
</dbReference>